<reference evidence="2 3" key="1">
    <citation type="submission" date="2021-08" db="EMBL/GenBank/DDBJ databases">
        <authorList>
            <person name="Zhang D."/>
            <person name="Zhang A."/>
            <person name="Wang L."/>
        </authorList>
    </citation>
    <scope>NUCLEOTIDE SEQUENCE [LARGE SCALE GENOMIC DNA]</scope>
    <source>
        <strain evidence="2 3">WL0086</strain>
    </source>
</reference>
<keyword evidence="1" id="KW-1133">Transmembrane helix</keyword>
<dbReference type="PANTHER" id="PTHR36833">
    <property type="entry name" value="SLR0610 PROTEIN-RELATED"/>
    <property type="match status" value="1"/>
</dbReference>
<feature type="transmembrane region" description="Helical" evidence="1">
    <location>
        <begin position="197"/>
        <end position="218"/>
    </location>
</feature>
<feature type="transmembrane region" description="Helical" evidence="1">
    <location>
        <begin position="115"/>
        <end position="134"/>
    </location>
</feature>
<name>A0ABZ1C8L9_9BACT</name>
<protein>
    <submittedName>
        <fullName evidence="2">ABC-2 family transporter protein</fullName>
    </submittedName>
</protein>
<gene>
    <name evidence="2" type="ORF">K1X11_001020</name>
</gene>
<keyword evidence="3" id="KW-1185">Reference proteome</keyword>
<dbReference type="RefSeq" id="WP_221028994.1">
    <property type="nucleotide sequence ID" value="NZ_CP139781.1"/>
</dbReference>
<feature type="transmembrane region" description="Helical" evidence="1">
    <location>
        <begin position="60"/>
        <end position="82"/>
    </location>
</feature>
<dbReference type="Proteomes" id="UP000738431">
    <property type="component" value="Chromosome"/>
</dbReference>
<proteinExistence type="predicted"/>
<feature type="transmembrane region" description="Helical" evidence="1">
    <location>
        <begin position="26"/>
        <end position="48"/>
    </location>
</feature>
<keyword evidence="1" id="KW-0812">Transmembrane</keyword>
<feature type="transmembrane region" description="Helical" evidence="1">
    <location>
        <begin position="230"/>
        <end position="250"/>
    </location>
</feature>
<evidence type="ECO:0000313" key="3">
    <source>
        <dbReference type="Proteomes" id="UP000738431"/>
    </source>
</evidence>
<reference evidence="2 3" key="2">
    <citation type="submission" date="2023-12" db="EMBL/GenBank/DDBJ databases">
        <title>Description of an unclassified Opitutus bacterium of Verrucomicrobiota.</title>
        <authorList>
            <person name="Zhang D.-F."/>
        </authorList>
    </citation>
    <scope>NUCLEOTIDE SEQUENCE [LARGE SCALE GENOMIC DNA]</scope>
    <source>
        <strain evidence="2 3">WL0086</strain>
    </source>
</reference>
<evidence type="ECO:0000313" key="2">
    <source>
        <dbReference type="EMBL" id="WRQ87970.1"/>
    </source>
</evidence>
<keyword evidence="1" id="KW-0472">Membrane</keyword>
<dbReference type="InterPro" id="IPR010390">
    <property type="entry name" value="ABC-2_transporter-like"/>
</dbReference>
<sequence>MLHYFRLWLASARYSVIRSMMFRGDFIMWSLVELFWMAVNIAAIAVIYEHTDAVAGWSKYEMILLVGTTMLIQRMLMGFFWSNLFELGRNIRTGNFDFFLAQPGNLLFIVSTRKLDLDGLINVFVALAVVLYAVKQLGIEPSFLQVATYASFVFCGLAISYAMLLLFASISFWAIGSQGLEGTYFTFMEFARLPREAFRGVANVIFVWVLPAVVLSNAPARALIDGFDPVYALWLGGATVAWLGLSVTVFRRGLRRYSSASS</sequence>
<feature type="transmembrane region" description="Helical" evidence="1">
    <location>
        <begin position="146"/>
        <end position="176"/>
    </location>
</feature>
<dbReference type="Pfam" id="PF06182">
    <property type="entry name" value="ABC2_membrane_6"/>
    <property type="match status" value="1"/>
</dbReference>
<dbReference type="EMBL" id="CP139781">
    <property type="protein sequence ID" value="WRQ87970.1"/>
    <property type="molecule type" value="Genomic_DNA"/>
</dbReference>
<accession>A0ABZ1C8L9</accession>
<organism evidence="2 3">
    <name type="scientific">Actomonas aquatica</name>
    <dbReference type="NCBI Taxonomy" id="2866162"/>
    <lineage>
        <taxon>Bacteria</taxon>
        <taxon>Pseudomonadati</taxon>
        <taxon>Verrucomicrobiota</taxon>
        <taxon>Opitutia</taxon>
        <taxon>Opitutales</taxon>
        <taxon>Opitutaceae</taxon>
        <taxon>Actomonas</taxon>
    </lineage>
</organism>
<dbReference type="PANTHER" id="PTHR36833:SF1">
    <property type="entry name" value="INTEGRAL MEMBRANE TRANSPORT PROTEIN"/>
    <property type="match status" value="1"/>
</dbReference>
<evidence type="ECO:0000256" key="1">
    <source>
        <dbReference type="SAM" id="Phobius"/>
    </source>
</evidence>